<keyword evidence="1" id="KW-0732">Signal</keyword>
<proteinExistence type="predicted"/>
<evidence type="ECO:0000313" key="2">
    <source>
        <dbReference type="EMBL" id="KAK6341522.1"/>
    </source>
</evidence>
<sequence>MNFLLTVLTLLTILLSPTAAFGPYEARNFEYYVSQSARRVSYSSFEFYDGTTKICTICKYATRSYDSRYGSASPLPTDFVECDDMRVKWRYEAAGQIIYVDFAYYKPASDYKHEPDYVHVQANGTMIPTGCAPSGYYGYKCTPRETRYLTDFAVTI</sequence>
<protein>
    <submittedName>
        <fullName evidence="2">Uncharacterized protein</fullName>
    </submittedName>
</protein>
<keyword evidence="3" id="KW-1185">Reference proteome</keyword>
<dbReference type="Proteomes" id="UP001375240">
    <property type="component" value="Unassembled WGS sequence"/>
</dbReference>
<evidence type="ECO:0000256" key="1">
    <source>
        <dbReference type="SAM" id="SignalP"/>
    </source>
</evidence>
<reference evidence="2 3" key="1">
    <citation type="submission" date="2019-10" db="EMBL/GenBank/DDBJ databases">
        <authorList>
            <person name="Palmer J.M."/>
        </authorList>
    </citation>
    <scope>NUCLEOTIDE SEQUENCE [LARGE SCALE GENOMIC DNA]</scope>
    <source>
        <strain evidence="2 3">TWF696</strain>
    </source>
</reference>
<feature type="chain" id="PRO_5044012822" evidence="1">
    <location>
        <begin position="21"/>
        <end position="156"/>
    </location>
</feature>
<dbReference type="AlphaFoldDB" id="A0AAV9UHD1"/>
<comment type="caution">
    <text evidence="2">The sequence shown here is derived from an EMBL/GenBank/DDBJ whole genome shotgun (WGS) entry which is preliminary data.</text>
</comment>
<evidence type="ECO:0000313" key="3">
    <source>
        <dbReference type="Proteomes" id="UP001375240"/>
    </source>
</evidence>
<gene>
    <name evidence="2" type="ORF">TWF696_008594</name>
</gene>
<dbReference type="EMBL" id="JAVHNQ010000007">
    <property type="protein sequence ID" value="KAK6341522.1"/>
    <property type="molecule type" value="Genomic_DNA"/>
</dbReference>
<accession>A0AAV9UHD1</accession>
<feature type="signal peptide" evidence="1">
    <location>
        <begin position="1"/>
        <end position="20"/>
    </location>
</feature>
<organism evidence="2 3">
    <name type="scientific">Orbilia brochopaga</name>
    <dbReference type="NCBI Taxonomy" id="3140254"/>
    <lineage>
        <taxon>Eukaryota</taxon>
        <taxon>Fungi</taxon>
        <taxon>Dikarya</taxon>
        <taxon>Ascomycota</taxon>
        <taxon>Pezizomycotina</taxon>
        <taxon>Orbiliomycetes</taxon>
        <taxon>Orbiliales</taxon>
        <taxon>Orbiliaceae</taxon>
        <taxon>Orbilia</taxon>
    </lineage>
</organism>
<name>A0AAV9UHD1_9PEZI</name>